<dbReference type="NCBIfam" id="TIGR02444">
    <property type="entry name" value="TIGR02444 family protein"/>
    <property type="match status" value="1"/>
</dbReference>
<dbReference type="Pfam" id="PF09523">
    <property type="entry name" value="DUF2390"/>
    <property type="match status" value="1"/>
</dbReference>
<sequence length="184" mass="19659">MPQTDAIARAIWDFTLALYDADGVQGGCLDLQNRHGLGVSALLALTGLGAMGWTASTPAALDDALRGAESWQHEVIEVIRDARQAIKAQGAAQALPDASALRGQVMHCEIEAERLQQRLLIAEWVRHATPPATPPDKAEAAELAGDHAFRYLARYTQSLDAADQAAVDALLAPLREGRVAPPRP</sequence>
<organism evidence="1 2">
    <name type="scientific">Spiribacter pallidus</name>
    <dbReference type="NCBI Taxonomy" id="1987936"/>
    <lineage>
        <taxon>Bacteria</taxon>
        <taxon>Pseudomonadati</taxon>
        <taxon>Pseudomonadota</taxon>
        <taxon>Gammaproteobacteria</taxon>
        <taxon>Chromatiales</taxon>
        <taxon>Ectothiorhodospiraceae</taxon>
        <taxon>Spiribacter</taxon>
    </lineage>
</organism>
<protein>
    <submittedName>
        <fullName evidence="1">TIGR02444 family protein</fullName>
    </submittedName>
</protein>
<accession>A0ABV3TGH3</accession>
<dbReference type="Proteomes" id="UP001556709">
    <property type="component" value="Unassembled WGS sequence"/>
</dbReference>
<reference evidence="1 2" key="1">
    <citation type="submission" date="2024-02" db="EMBL/GenBank/DDBJ databases">
        <title>New especies of Spiribacter isolated from saline water.</title>
        <authorList>
            <person name="Leon M.J."/>
            <person name="De La Haba R."/>
            <person name="Sanchez-Porro C."/>
            <person name="Ventosa A."/>
        </authorList>
    </citation>
    <scope>NUCLEOTIDE SEQUENCE [LARGE SCALE GENOMIC DNA]</scope>
    <source>
        <strain evidence="2">ag22IC6-390</strain>
    </source>
</reference>
<comment type="caution">
    <text evidence="1">The sequence shown here is derived from an EMBL/GenBank/DDBJ whole genome shotgun (WGS) entry which is preliminary data.</text>
</comment>
<dbReference type="RefSeq" id="WP_367981366.1">
    <property type="nucleotide sequence ID" value="NZ_JBAKFM010000004.1"/>
</dbReference>
<dbReference type="EMBL" id="JBAKFM010000004">
    <property type="protein sequence ID" value="MEX0469790.1"/>
    <property type="molecule type" value="Genomic_DNA"/>
</dbReference>
<evidence type="ECO:0000313" key="1">
    <source>
        <dbReference type="EMBL" id="MEX0469790.1"/>
    </source>
</evidence>
<gene>
    <name evidence="1" type="ORF">V6X73_08625</name>
</gene>
<evidence type="ECO:0000313" key="2">
    <source>
        <dbReference type="Proteomes" id="UP001556709"/>
    </source>
</evidence>
<proteinExistence type="predicted"/>
<name>A0ABV3TGH3_9GAMM</name>
<dbReference type="InterPro" id="IPR012659">
    <property type="entry name" value="CHP02444"/>
</dbReference>
<keyword evidence="2" id="KW-1185">Reference proteome</keyword>